<comment type="caution">
    <text evidence="2">The sequence shown here is derived from an EMBL/GenBank/DDBJ whole genome shotgun (WGS) entry which is preliminary data.</text>
</comment>
<dbReference type="Proteomes" id="UP000246171">
    <property type="component" value="Unassembled WGS sequence"/>
</dbReference>
<evidence type="ECO:0000313" key="3">
    <source>
        <dbReference type="Proteomes" id="UP000246171"/>
    </source>
</evidence>
<dbReference type="OrthoDB" id="4464271at2759"/>
<feature type="compositionally biased region" description="Polar residues" evidence="1">
    <location>
        <begin position="216"/>
        <end position="228"/>
    </location>
</feature>
<dbReference type="AlphaFoldDB" id="A0A317UX28"/>
<accession>A0A317UX28</accession>
<evidence type="ECO:0000313" key="2">
    <source>
        <dbReference type="EMBL" id="PWY65082.1"/>
    </source>
</evidence>
<dbReference type="GeneID" id="37049815"/>
<reference evidence="2" key="1">
    <citation type="submission" date="2016-12" db="EMBL/GenBank/DDBJ databases">
        <title>The genomes of Aspergillus section Nigri reveals drivers in fungal speciation.</title>
        <authorList>
            <consortium name="DOE Joint Genome Institute"/>
            <person name="Vesth T.C."/>
            <person name="Nybo J."/>
            <person name="Theobald S."/>
            <person name="Brandl J."/>
            <person name="Frisvad J.C."/>
            <person name="Nielsen K.F."/>
            <person name="Lyhne E.K."/>
            <person name="Kogle M.E."/>
            <person name="Kuo A."/>
            <person name="Riley R."/>
            <person name="Clum A."/>
            <person name="Nolan M."/>
            <person name="Lipzen A."/>
            <person name="Salamov A."/>
            <person name="Henrissat B."/>
            <person name="Wiebenga A."/>
            <person name="De vries R.P."/>
            <person name="Grigoriev I.V."/>
            <person name="Mortensen U.H."/>
            <person name="Andersen M.R."/>
            <person name="Baker S.E."/>
        </authorList>
    </citation>
    <scope>NUCLEOTIDE SEQUENCE</scope>
    <source>
        <strain evidence="2">CBS 122712</strain>
    </source>
</reference>
<evidence type="ECO:0000256" key="1">
    <source>
        <dbReference type="SAM" id="MobiDB-lite"/>
    </source>
</evidence>
<name>A0A317UX28_ASPEC</name>
<protein>
    <submittedName>
        <fullName evidence="2">Uncharacterized protein</fullName>
    </submittedName>
</protein>
<feature type="region of interest" description="Disordered" evidence="1">
    <location>
        <begin position="186"/>
        <end position="257"/>
    </location>
</feature>
<gene>
    <name evidence="2" type="ORF">BO83DRAFT_321421</name>
</gene>
<keyword evidence="3" id="KW-1185">Reference proteome</keyword>
<dbReference type="InterPro" id="IPR022190">
    <property type="entry name" value="DUF3716"/>
</dbReference>
<dbReference type="Pfam" id="PF12511">
    <property type="entry name" value="DUF3716"/>
    <property type="match status" value="1"/>
</dbReference>
<dbReference type="VEuPathDB" id="FungiDB:BO83DRAFT_321421"/>
<dbReference type="EMBL" id="MSFU01000028">
    <property type="protein sequence ID" value="PWY65082.1"/>
    <property type="molecule type" value="Genomic_DNA"/>
</dbReference>
<proteinExistence type="predicted"/>
<sequence length="361" mass="39658">MPAIDNAEVERRIADALQEAKDAFLRLPEAQNDAARREATSKLKITKFDKQVATVLDVVRPLEWKLENGQPVERCIKDREAVTAALLYRRGEEVERCDRCQTLGPFAKCITSPSLGGRALHRAACANCIFYHQGTYCPHRLKFEKSKGEMWAESDTQLVLPNGGLRQTLALTGEDGFDFLRVNDEDSTSKAQELGESSAPNNSAHQSEESAPAGITPSSEEQGNLPTGANNSNNSNDNEDEARVDPSAMTSLVDPSANEVMAVGSTLADDMVTMPQSSATQLDQYLWPYPPADTLAGGLSYQFFSSQDLPDDDSYILPQLSATQVEEELCPYPLAGDCFLAQVPEHAEYSIEHEPQKNKQE</sequence>
<dbReference type="RefSeq" id="XP_025384314.1">
    <property type="nucleotide sequence ID" value="XM_025527853.1"/>
</dbReference>
<organism evidence="2 3">
    <name type="scientific">Aspergillus eucalypticola (strain CBS 122712 / IBT 29274)</name>
    <dbReference type="NCBI Taxonomy" id="1448314"/>
    <lineage>
        <taxon>Eukaryota</taxon>
        <taxon>Fungi</taxon>
        <taxon>Dikarya</taxon>
        <taxon>Ascomycota</taxon>
        <taxon>Pezizomycotina</taxon>
        <taxon>Eurotiomycetes</taxon>
        <taxon>Eurotiomycetidae</taxon>
        <taxon>Eurotiales</taxon>
        <taxon>Aspergillaceae</taxon>
        <taxon>Aspergillus</taxon>
        <taxon>Aspergillus subgen. Circumdati</taxon>
    </lineage>
</organism>